<feature type="region of interest" description="Disordered" evidence="17">
    <location>
        <begin position="237"/>
        <end position="366"/>
    </location>
</feature>
<dbReference type="GO" id="GO:0016579">
    <property type="term" value="P:protein deubiquitination"/>
    <property type="evidence" value="ECO:0007669"/>
    <property type="project" value="InterPro"/>
</dbReference>
<dbReference type="EMBL" id="KB309171">
    <property type="protein sequence ID" value="ELT95284.1"/>
    <property type="molecule type" value="Genomic_DNA"/>
</dbReference>
<dbReference type="InterPro" id="IPR013083">
    <property type="entry name" value="Znf_RING/FYVE/PHD"/>
</dbReference>
<keyword evidence="11 16" id="KW-0833">Ubl conjugation pathway</keyword>
<keyword evidence="13" id="KW-0862">Zinc</keyword>
<protein>
    <recommendedName>
        <fullName evidence="16">Ubiquitin carboxyl-terminal hydrolase</fullName>
        <ecNumber evidence="16">3.4.19.12</ecNumber>
    </recommendedName>
</protein>
<dbReference type="PANTHER" id="PTHR21646:SF86">
    <property type="entry name" value="UBIQUITIN CARBOXYL-TERMINAL HYDROLASE"/>
    <property type="match status" value="1"/>
</dbReference>
<dbReference type="PROSITE" id="PS50235">
    <property type="entry name" value="USP_3"/>
    <property type="match status" value="1"/>
</dbReference>
<evidence type="ECO:0000256" key="6">
    <source>
        <dbReference type="ARBA" id="ARBA00022583"/>
    </source>
</evidence>
<dbReference type="GO" id="GO:0006897">
    <property type="term" value="P:endocytosis"/>
    <property type="evidence" value="ECO:0007669"/>
    <property type="project" value="UniProtKB-KW"/>
</dbReference>
<dbReference type="GO" id="GO:0048471">
    <property type="term" value="C:perinuclear region of cytoplasm"/>
    <property type="evidence" value="ECO:0007669"/>
    <property type="project" value="UniProtKB-SubCell"/>
</dbReference>
<dbReference type="InterPro" id="IPR028889">
    <property type="entry name" value="USP"/>
</dbReference>
<keyword evidence="5" id="KW-0963">Cytoplasm</keyword>
<keyword evidence="14" id="KW-0206">Cytoskeleton</keyword>
<evidence type="ECO:0000313" key="22">
    <source>
        <dbReference type="EnsemblMetazoa" id="CapteP97991"/>
    </source>
</evidence>
<dbReference type="GO" id="GO:0005813">
    <property type="term" value="C:centrosome"/>
    <property type="evidence" value="ECO:0007669"/>
    <property type="project" value="UniProtKB-SubCell"/>
</dbReference>
<keyword evidence="10 15" id="KW-0863">Zinc-finger</keyword>
<dbReference type="Pfam" id="PF02148">
    <property type="entry name" value="zf-UBP"/>
    <property type="match status" value="1"/>
</dbReference>
<evidence type="ECO:0000256" key="5">
    <source>
        <dbReference type="ARBA" id="ARBA00022490"/>
    </source>
</evidence>
<dbReference type="EC" id="3.4.19.12" evidence="16"/>
<dbReference type="GO" id="GO:0006508">
    <property type="term" value="P:proteolysis"/>
    <property type="evidence" value="ECO:0007669"/>
    <property type="project" value="UniProtKB-KW"/>
</dbReference>
<dbReference type="EMBL" id="AMQN01011897">
    <property type="status" value="NOT_ANNOTATED_CDS"/>
    <property type="molecule type" value="Genomic_DNA"/>
</dbReference>
<dbReference type="PROSITE" id="PS51283">
    <property type="entry name" value="DUSP"/>
    <property type="match status" value="2"/>
</dbReference>
<feature type="region of interest" description="Disordered" evidence="17">
    <location>
        <begin position="81"/>
        <end position="112"/>
    </location>
</feature>
<dbReference type="Gene3D" id="3.30.2230.10">
    <property type="entry name" value="DUSP-like"/>
    <property type="match status" value="2"/>
</dbReference>
<feature type="compositionally biased region" description="Polar residues" evidence="17">
    <location>
        <begin position="258"/>
        <end position="267"/>
    </location>
</feature>
<dbReference type="SUPFAM" id="SSF57850">
    <property type="entry name" value="RING/U-box"/>
    <property type="match status" value="1"/>
</dbReference>
<dbReference type="InterPro" id="IPR018200">
    <property type="entry name" value="USP_CS"/>
</dbReference>
<dbReference type="Gene3D" id="3.90.70.10">
    <property type="entry name" value="Cysteine proteinases"/>
    <property type="match status" value="1"/>
</dbReference>
<dbReference type="InterPro" id="IPR035927">
    <property type="entry name" value="DUSP-like_sf"/>
</dbReference>
<comment type="similarity">
    <text evidence="4">Belongs to the peptidase C19 family. USP20/USP33 subfamily.</text>
</comment>
<feature type="non-terminal residue" evidence="21">
    <location>
        <position position="1"/>
    </location>
</feature>
<comment type="subcellular location">
    <subcellularLocation>
        <location evidence="2">Cytoplasm</location>
        <location evidence="2">Cytoskeleton</location>
        <location evidence="2">Microtubule organizing center</location>
        <location evidence="2">Centrosome</location>
    </subcellularLocation>
    <subcellularLocation>
        <location evidence="3">Cytoplasm</location>
        <location evidence="3">Perinuclear region</location>
    </subcellularLocation>
</comment>
<feature type="compositionally biased region" description="Basic and acidic residues" evidence="17">
    <location>
        <begin position="832"/>
        <end position="841"/>
    </location>
</feature>
<sequence length="841" mass="95137">CDSCDVQGPNLWLCMHAGCLFTGCGEMAQDHSTTHAKQNKNHCLVMNLTSLRIWCYKCEGEVFKDNNDPPFLFRSVVEPTSSLHSSPSRSNSPCGDMDTESESDDDTQKPRGLTGLQNIGNTCYMNAAIQSLSNCPPLCRFFLDSPAYVKSDKKPMLSLSYMKLMQEIWHKKRPSYVVPSSVSQGIKFIHPMFRGYTQQDAQEFLRCFMDQVHEELKQPITAPSVDSGATCNAAAELASDEEDGSSNGLPAEGGGSPTKGSAGSLSSDDTDYETCDSGLSSERGSVENDAGEEERKQWKNNRVQPDEKTSKNARNLQKKEGETEVDFSDTTSEMDPLQGTEVKEHKSRSKPTSEIEPTRPKKPTELKSIVSDVFDGRILSSVQCLTCERVSSTRETFQDLSLPIPSKDHLHQIQVNHSHAPSSTHKGTCGEVSLNQGGLLSWLFSWMKNWLWGPVIGLQDCLAAFFSEDELKGDNMYSCEKCKKLRNGKKYSKVMRLPEILCIHLKRFRHEFMFSTKINSYVSFPLENLDMGPYLHKDCENQVTTYDLVAVICHHGTAGGGHYTSYALNHLSQQWYEFDDQYVTEVDLQQVENCEAYVLFYRSKNDLMVPVRQKAEQYLNGAENSFLKFYISKQWINMFNTFAEPGPICNQDFACVHGGVHPYKWAQVDDLVTEVPQKLWEFLSEKYGGGPAITRLYQCSTCQAELEKLRKRQQTEMDNFLHLQEEFDRHDCPEAVYAISLSWFKQWETFVRRKTDDPPGPIDNSKISITRNNHVHLRTKSEYGQISDDMWFFLHDIYGGGPEIILQQNPPRPPPLQQAAPLSPSTSDVWSEDDRPASVKA</sequence>
<keyword evidence="6" id="KW-0254">Endocytosis</keyword>
<keyword evidence="8" id="KW-0479">Metal-binding</keyword>
<evidence type="ECO:0000259" key="18">
    <source>
        <dbReference type="PROSITE" id="PS50235"/>
    </source>
</evidence>
<evidence type="ECO:0000256" key="14">
    <source>
        <dbReference type="ARBA" id="ARBA00023212"/>
    </source>
</evidence>
<accession>R7TNS1</accession>
<dbReference type="HOGENOM" id="CLU_004896_0_0_1"/>
<evidence type="ECO:0000256" key="1">
    <source>
        <dbReference type="ARBA" id="ARBA00000707"/>
    </source>
</evidence>
<proteinExistence type="inferred from homology"/>
<feature type="compositionally biased region" description="Low complexity" evidence="17">
    <location>
        <begin position="81"/>
        <end position="93"/>
    </location>
</feature>
<keyword evidence="12 16" id="KW-0378">Hydrolase</keyword>
<dbReference type="FunCoup" id="R7TNS1">
    <property type="interactions" value="153"/>
</dbReference>
<feature type="region of interest" description="Disordered" evidence="17">
    <location>
        <begin position="807"/>
        <end position="841"/>
    </location>
</feature>
<dbReference type="OrthoDB" id="73004at2759"/>
<dbReference type="SUPFAM" id="SSF54001">
    <property type="entry name" value="Cysteine proteinases"/>
    <property type="match status" value="1"/>
</dbReference>
<dbReference type="OMA" id="IDQDDEC"/>
<dbReference type="InterPro" id="IPR038765">
    <property type="entry name" value="Papain-like_cys_pep_sf"/>
</dbReference>
<organism evidence="21">
    <name type="scientific">Capitella teleta</name>
    <name type="common">Polychaete worm</name>
    <dbReference type="NCBI Taxonomy" id="283909"/>
    <lineage>
        <taxon>Eukaryota</taxon>
        <taxon>Metazoa</taxon>
        <taxon>Spiralia</taxon>
        <taxon>Lophotrochozoa</taxon>
        <taxon>Annelida</taxon>
        <taxon>Polychaeta</taxon>
        <taxon>Sedentaria</taxon>
        <taxon>Scolecida</taxon>
        <taxon>Capitellidae</taxon>
        <taxon>Capitella</taxon>
    </lineage>
</organism>
<gene>
    <name evidence="21" type="ORF">CAPTEDRAFT_97991</name>
</gene>
<dbReference type="InterPro" id="IPR050185">
    <property type="entry name" value="Ub_carboxyl-term_hydrolase"/>
</dbReference>
<evidence type="ECO:0000313" key="21">
    <source>
        <dbReference type="EMBL" id="ELT95284.1"/>
    </source>
</evidence>
<evidence type="ECO:0000256" key="3">
    <source>
        <dbReference type="ARBA" id="ARBA00004556"/>
    </source>
</evidence>
<evidence type="ECO:0000256" key="15">
    <source>
        <dbReference type="PROSITE-ProRule" id="PRU00502"/>
    </source>
</evidence>
<name>R7TNS1_CAPTE</name>
<dbReference type="STRING" id="283909.R7TNS1"/>
<keyword evidence="7 16" id="KW-0645">Protease</keyword>
<dbReference type="Proteomes" id="UP000014760">
    <property type="component" value="Unassembled WGS sequence"/>
</dbReference>
<evidence type="ECO:0000313" key="23">
    <source>
        <dbReference type="Proteomes" id="UP000014760"/>
    </source>
</evidence>
<feature type="domain" description="UBP-type" evidence="19">
    <location>
        <begin position="1"/>
        <end position="83"/>
    </location>
</feature>
<dbReference type="CDD" id="cd02674">
    <property type="entry name" value="Peptidase_C19R"/>
    <property type="match status" value="1"/>
</dbReference>
<dbReference type="InterPro" id="IPR006615">
    <property type="entry name" value="Pept_C19_DUSP"/>
</dbReference>
<evidence type="ECO:0000259" key="20">
    <source>
        <dbReference type="PROSITE" id="PS51283"/>
    </source>
</evidence>
<dbReference type="InterPro" id="IPR001607">
    <property type="entry name" value="Znf_UBP"/>
</dbReference>
<dbReference type="GO" id="GO:0004843">
    <property type="term" value="F:cysteine-type deubiquitinase activity"/>
    <property type="evidence" value="ECO:0007669"/>
    <property type="project" value="UniProtKB-UniRule"/>
</dbReference>
<evidence type="ECO:0000256" key="13">
    <source>
        <dbReference type="ARBA" id="ARBA00022833"/>
    </source>
</evidence>
<dbReference type="EnsemblMetazoa" id="CapteT97991">
    <property type="protein sequence ID" value="CapteP97991"/>
    <property type="gene ID" value="CapteG97991"/>
</dbReference>
<evidence type="ECO:0000256" key="12">
    <source>
        <dbReference type="ARBA" id="ARBA00022801"/>
    </source>
</evidence>
<evidence type="ECO:0000256" key="9">
    <source>
        <dbReference type="ARBA" id="ARBA00022737"/>
    </source>
</evidence>
<reference evidence="23" key="1">
    <citation type="submission" date="2012-12" db="EMBL/GenBank/DDBJ databases">
        <authorList>
            <person name="Hellsten U."/>
            <person name="Grimwood J."/>
            <person name="Chapman J.A."/>
            <person name="Shapiro H."/>
            <person name="Aerts A."/>
            <person name="Otillar R.P."/>
            <person name="Terry A.Y."/>
            <person name="Boore J.L."/>
            <person name="Simakov O."/>
            <person name="Marletaz F."/>
            <person name="Cho S.-J."/>
            <person name="Edsinger-Gonzales E."/>
            <person name="Havlak P."/>
            <person name="Kuo D.-H."/>
            <person name="Larsson T."/>
            <person name="Lv J."/>
            <person name="Arendt D."/>
            <person name="Savage R."/>
            <person name="Osoegawa K."/>
            <person name="de Jong P."/>
            <person name="Lindberg D.R."/>
            <person name="Seaver E.C."/>
            <person name="Weisblat D.A."/>
            <person name="Putnam N.H."/>
            <person name="Grigoriev I.V."/>
            <person name="Rokhsar D.S."/>
        </authorList>
    </citation>
    <scope>NUCLEOTIDE SEQUENCE</scope>
    <source>
        <strain evidence="23">I ESC-2004</strain>
    </source>
</reference>
<dbReference type="PROSITE" id="PS00972">
    <property type="entry name" value="USP_1"/>
    <property type="match status" value="1"/>
</dbReference>
<feature type="compositionally biased region" description="Basic and acidic residues" evidence="17">
    <location>
        <begin position="351"/>
        <end position="365"/>
    </location>
</feature>
<evidence type="ECO:0000256" key="11">
    <source>
        <dbReference type="ARBA" id="ARBA00022786"/>
    </source>
</evidence>
<keyword evidence="23" id="KW-1185">Reference proteome</keyword>
<dbReference type="SUPFAM" id="SSF143791">
    <property type="entry name" value="DUSP-like"/>
    <property type="match status" value="2"/>
</dbReference>
<evidence type="ECO:0000256" key="8">
    <source>
        <dbReference type="ARBA" id="ARBA00022723"/>
    </source>
</evidence>
<dbReference type="Pfam" id="PF00443">
    <property type="entry name" value="UCH"/>
    <property type="match status" value="1"/>
</dbReference>
<dbReference type="SMART" id="SM00695">
    <property type="entry name" value="DUSP"/>
    <property type="match status" value="2"/>
</dbReference>
<feature type="domain" description="DUSP" evidence="20">
    <location>
        <begin position="708"/>
        <end position="810"/>
    </location>
</feature>
<evidence type="ECO:0000256" key="7">
    <source>
        <dbReference type="ARBA" id="ARBA00022670"/>
    </source>
</evidence>
<dbReference type="InterPro" id="IPR001394">
    <property type="entry name" value="Peptidase_C19_UCH"/>
</dbReference>
<evidence type="ECO:0000256" key="10">
    <source>
        <dbReference type="ARBA" id="ARBA00022771"/>
    </source>
</evidence>
<comment type="catalytic activity">
    <reaction evidence="1 16">
        <text>Thiol-dependent hydrolysis of ester, thioester, amide, peptide and isopeptide bonds formed by the C-terminal Gly of ubiquitin (a 76-residue protein attached to proteins as an intracellular targeting signal).</text>
        <dbReference type="EC" id="3.4.19.12"/>
    </reaction>
</comment>
<evidence type="ECO:0000256" key="16">
    <source>
        <dbReference type="RuleBase" id="RU366025"/>
    </source>
</evidence>
<dbReference type="AlphaFoldDB" id="R7TNS1"/>
<dbReference type="PROSITE" id="PS00973">
    <property type="entry name" value="USP_2"/>
    <property type="match status" value="1"/>
</dbReference>
<keyword evidence="9" id="KW-0677">Repeat</keyword>
<dbReference type="PROSITE" id="PS50271">
    <property type="entry name" value="ZF_UBP"/>
    <property type="match status" value="1"/>
</dbReference>
<reference evidence="22" key="3">
    <citation type="submission" date="2015-06" db="UniProtKB">
        <authorList>
            <consortium name="EnsemblMetazoa"/>
        </authorList>
    </citation>
    <scope>IDENTIFICATION</scope>
</reference>
<feature type="domain" description="USP" evidence="18">
    <location>
        <begin position="114"/>
        <end position="604"/>
    </location>
</feature>
<dbReference type="Gene3D" id="3.30.40.10">
    <property type="entry name" value="Zinc/RING finger domain, C3HC4 (zinc finger)"/>
    <property type="match status" value="1"/>
</dbReference>
<dbReference type="FunFam" id="3.30.2230.10:FF:000001">
    <property type="entry name" value="Ubiquitinyl hydrolase 1"/>
    <property type="match status" value="1"/>
</dbReference>
<dbReference type="GO" id="GO:0008270">
    <property type="term" value="F:zinc ion binding"/>
    <property type="evidence" value="ECO:0007669"/>
    <property type="project" value="UniProtKB-KW"/>
</dbReference>
<evidence type="ECO:0000256" key="4">
    <source>
        <dbReference type="ARBA" id="ARBA00008269"/>
    </source>
</evidence>
<reference evidence="21 23" key="2">
    <citation type="journal article" date="2013" name="Nature">
        <title>Insights into bilaterian evolution from three spiralian genomes.</title>
        <authorList>
            <person name="Simakov O."/>
            <person name="Marletaz F."/>
            <person name="Cho S.J."/>
            <person name="Edsinger-Gonzales E."/>
            <person name="Havlak P."/>
            <person name="Hellsten U."/>
            <person name="Kuo D.H."/>
            <person name="Larsson T."/>
            <person name="Lv J."/>
            <person name="Arendt D."/>
            <person name="Savage R."/>
            <person name="Osoegawa K."/>
            <person name="de Jong P."/>
            <person name="Grimwood J."/>
            <person name="Chapman J.A."/>
            <person name="Shapiro H."/>
            <person name="Aerts A."/>
            <person name="Otillar R.P."/>
            <person name="Terry A.Y."/>
            <person name="Boore J.L."/>
            <person name="Grigoriev I.V."/>
            <person name="Lindberg D.R."/>
            <person name="Seaver E.C."/>
            <person name="Weisblat D.A."/>
            <person name="Putnam N.H."/>
            <person name="Rokhsar D.S."/>
        </authorList>
    </citation>
    <scope>NUCLEOTIDE SEQUENCE</scope>
    <source>
        <strain evidence="21 23">I ESC-2004</strain>
    </source>
</reference>
<evidence type="ECO:0000256" key="17">
    <source>
        <dbReference type="SAM" id="MobiDB-lite"/>
    </source>
</evidence>
<keyword evidence="16" id="KW-0788">Thiol protease</keyword>
<evidence type="ECO:0000256" key="2">
    <source>
        <dbReference type="ARBA" id="ARBA00004300"/>
    </source>
</evidence>
<dbReference type="Pfam" id="PF06337">
    <property type="entry name" value="DUSP"/>
    <property type="match status" value="2"/>
</dbReference>
<dbReference type="PANTHER" id="PTHR21646">
    <property type="entry name" value="UBIQUITIN CARBOXYL-TERMINAL HYDROLASE"/>
    <property type="match status" value="1"/>
</dbReference>
<feature type="domain" description="DUSP" evidence="20">
    <location>
        <begin position="606"/>
        <end position="698"/>
    </location>
</feature>
<evidence type="ECO:0000259" key="19">
    <source>
        <dbReference type="PROSITE" id="PS50271"/>
    </source>
</evidence>